<dbReference type="InterPro" id="IPR002397">
    <property type="entry name" value="Cyt_P450_B"/>
</dbReference>
<dbReference type="GO" id="GO:0020037">
    <property type="term" value="F:heme binding"/>
    <property type="evidence" value="ECO:0007669"/>
    <property type="project" value="InterPro"/>
</dbReference>
<dbReference type="Proteomes" id="UP000530412">
    <property type="component" value="Unassembled WGS sequence"/>
</dbReference>
<keyword evidence="2" id="KW-0479">Metal-binding</keyword>
<accession>A0A514JYU5</accession>
<dbReference type="InterPro" id="IPR017972">
    <property type="entry name" value="Cyt_P450_CS"/>
</dbReference>
<evidence type="ECO:0000256" key="2">
    <source>
        <dbReference type="RuleBase" id="RU000461"/>
    </source>
</evidence>
<comment type="similarity">
    <text evidence="1 2">Belongs to the cytochrome P450 family.</text>
</comment>
<dbReference type="SUPFAM" id="SSF48264">
    <property type="entry name" value="Cytochrome P450"/>
    <property type="match status" value="1"/>
</dbReference>
<evidence type="ECO:0000313" key="4">
    <source>
        <dbReference type="EMBL" id="MBA8945806.1"/>
    </source>
</evidence>
<dbReference type="AlphaFoldDB" id="A0A514JYU5"/>
<evidence type="ECO:0000313" key="7">
    <source>
        <dbReference type="Proteomes" id="UP000530412"/>
    </source>
</evidence>
<keyword evidence="2" id="KW-0560">Oxidoreductase</keyword>
<organism evidence="5 6">
    <name type="scientific">Streptomyces calvus</name>
    <dbReference type="NCBI Taxonomy" id="67282"/>
    <lineage>
        <taxon>Bacteria</taxon>
        <taxon>Bacillati</taxon>
        <taxon>Actinomycetota</taxon>
        <taxon>Actinomycetes</taxon>
        <taxon>Kitasatosporales</taxon>
        <taxon>Streptomycetaceae</taxon>
        <taxon>Streptomyces</taxon>
    </lineage>
</organism>
<reference evidence="5 6" key="1">
    <citation type="submission" date="2017-07" db="EMBL/GenBank/DDBJ databases">
        <title>The Complete Genome of Streptomyces asterosporus-ZSY.</title>
        <authorList>
            <person name="Zhang S."/>
        </authorList>
    </citation>
    <scope>NUCLEOTIDE SEQUENCE [LARGE SCALE GENOMIC DNA]</scope>
    <source>
        <strain evidence="5 6">DSM 41452</strain>
    </source>
</reference>
<dbReference type="GO" id="GO:0004497">
    <property type="term" value="F:monooxygenase activity"/>
    <property type="evidence" value="ECO:0007669"/>
    <property type="project" value="UniProtKB-KW"/>
</dbReference>
<dbReference type="Proteomes" id="UP000316215">
    <property type="component" value="Chromosome"/>
</dbReference>
<dbReference type="RefSeq" id="WP_142196932.1">
    <property type="nucleotide sequence ID" value="NZ_BMSU01000003.1"/>
</dbReference>
<gene>
    <name evidence="5" type="ORF">CD934_30630</name>
    <name evidence="4" type="ORF">FHS33_004255</name>
</gene>
<dbReference type="GO" id="GO:0005506">
    <property type="term" value="F:iron ion binding"/>
    <property type="evidence" value="ECO:0007669"/>
    <property type="project" value="InterPro"/>
</dbReference>
<evidence type="ECO:0000256" key="1">
    <source>
        <dbReference type="ARBA" id="ARBA00010617"/>
    </source>
</evidence>
<dbReference type="InterPro" id="IPR036396">
    <property type="entry name" value="Cyt_P450_sf"/>
</dbReference>
<dbReference type="GO" id="GO:0016705">
    <property type="term" value="F:oxidoreductase activity, acting on paired donors, with incorporation or reduction of molecular oxygen"/>
    <property type="evidence" value="ECO:0007669"/>
    <property type="project" value="InterPro"/>
</dbReference>
<feature type="region of interest" description="Disordered" evidence="3">
    <location>
        <begin position="1"/>
        <end position="36"/>
    </location>
</feature>
<name>A0A514JYU5_9ACTN</name>
<dbReference type="PANTHER" id="PTHR46696:SF6">
    <property type="entry name" value="P450, PUTATIVE (EUROFUNG)-RELATED"/>
    <property type="match status" value="1"/>
</dbReference>
<dbReference type="PROSITE" id="PS00086">
    <property type="entry name" value="CYTOCHROME_P450"/>
    <property type="match status" value="1"/>
</dbReference>
<keyword evidence="2" id="KW-0408">Iron</keyword>
<reference evidence="4 7" key="2">
    <citation type="submission" date="2020-08" db="EMBL/GenBank/DDBJ databases">
        <title>Genomic Encyclopedia of Type Strains, Phase III (KMG-III): the genomes of soil and plant-associated and newly described type strains.</title>
        <authorList>
            <person name="Whitman W."/>
        </authorList>
    </citation>
    <scope>NUCLEOTIDE SEQUENCE [LARGE SCALE GENOMIC DNA]</scope>
    <source>
        <strain evidence="4 7">CECT 3271</strain>
    </source>
</reference>
<dbReference type="InterPro" id="IPR001128">
    <property type="entry name" value="Cyt_P450"/>
</dbReference>
<dbReference type="PRINTS" id="PR00359">
    <property type="entry name" value="BP450"/>
</dbReference>
<dbReference type="PANTHER" id="PTHR46696">
    <property type="entry name" value="P450, PUTATIVE (EUROFUNG)-RELATED"/>
    <property type="match status" value="1"/>
</dbReference>
<evidence type="ECO:0000313" key="6">
    <source>
        <dbReference type="Proteomes" id="UP000316215"/>
    </source>
</evidence>
<dbReference type="KEGG" id="sast:CD934_30630"/>
<dbReference type="Gene3D" id="1.10.630.10">
    <property type="entry name" value="Cytochrome P450"/>
    <property type="match status" value="1"/>
</dbReference>
<dbReference type="EMBL" id="JACJIE010000010">
    <property type="protein sequence ID" value="MBA8945806.1"/>
    <property type="molecule type" value="Genomic_DNA"/>
</dbReference>
<keyword evidence="2" id="KW-0503">Monooxygenase</keyword>
<keyword evidence="2" id="KW-0349">Heme</keyword>
<sequence>MDRTAEQDTARPATGCPYAASRAPGEAAGGGADFDSHDPALARDPFPAYERLRAAGPVTWSGNWDGFWVAVGHAEVSAAARSRRLLTGRTLPDGTVQGVTIPPLGQTGRMAPLELDAPLSLKYRKVLAAFYSAGRVRARERELRDLARESLDAAIDAGTCDIVPAFTLRVPGIVTMRDIGLPDDRWFDVDALLHRALLSAPHDMAAARHYAQLITLEIVEEMEAVRELLEEDPDAPAGGLIAQLLRTTVDGEPVPDEDIVSMMYFLLLGIDPTSTLTATALWHLSHHPDLKRRLIDDPRLIPRAADEYLRWMSPVQGTSRTVGEDFGLGGRQLAAGERIFLSWAAANRDESVYPRAFEIDLDRPDERHHAFGGGPHYCVGAGIVRAMFTAMMEEMLTRRPDYEVADEDAITWFPDLSSFYGITSLPLHLNGRPPGPARTR</sequence>
<proteinExistence type="inferred from homology"/>
<evidence type="ECO:0000256" key="3">
    <source>
        <dbReference type="SAM" id="MobiDB-lite"/>
    </source>
</evidence>
<keyword evidence="6" id="KW-1185">Reference proteome</keyword>
<protein>
    <submittedName>
        <fullName evidence="4">Cytochrome P450</fullName>
    </submittedName>
</protein>
<evidence type="ECO:0000313" key="5">
    <source>
        <dbReference type="EMBL" id="QDI72570.1"/>
    </source>
</evidence>
<dbReference type="OrthoDB" id="3209493at2"/>
<dbReference type="Pfam" id="PF00067">
    <property type="entry name" value="p450"/>
    <property type="match status" value="1"/>
</dbReference>
<dbReference type="EMBL" id="CP022310">
    <property type="protein sequence ID" value="QDI72570.1"/>
    <property type="molecule type" value="Genomic_DNA"/>
</dbReference>